<proteinExistence type="predicted"/>
<dbReference type="OrthoDB" id="9983360at2"/>
<feature type="domain" description="Peptidase C39" evidence="2">
    <location>
        <begin position="25"/>
        <end position="159"/>
    </location>
</feature>
<keyword evidence="4" id="KW-1185">Reference proteome</keyword>
<sequence>MMTPQSIYLFYIILVFCGLQEETPQEQPAPIWKKINSCGPNVLYLYLTYYSCDITHEMISSEVRINKNGISLYDLALISERHGIPSRIIKTDKMLVGELETPFIAHFAYGNVSSPSGHYVFVSEVNNDMVTYIDGTTGTEITIPIENFKHYWSGYAMIRSERNSLLTGILTLCLVLNFIILYTLITRYRKKPLIVASFLFFLNPIFAIPTYADDTSVASYIESVSDDIPDHELVRTSRMGAVNCLYIYLKYSGSDVTWRNIYDLTSPKEGASLLAIMRISSLLGHPLKGKRISPSELFHRGPTICYLEGGAKSEGSFVITFSHGDGFIWALNGNSATMRQFTEDEFRQIWTGIAVVESSSAYHNQRLLYDSFAGLVAGIVLFFSISSVVHRKIAN</sequence>
<evidence type="ECO:0000313" key="4">
    <source>
        <dbReference type="Proteomes" id="UP000318384"/>
    </source>
</evidence>
<dbReference type="Gene3D" id="3.90.70.10">
    <property type="entry name" value="Cysteine proteinases"/>
    <property type="match status" value="2"/>
</dbReference>
<evidence type="ECO:0000259" key="2">
    <source>
        <dbReference type="PROSITE" id="PS50990"/>
    </source>
</evidence>
<feature type="transmembrane region" description="Helical" evidence="1">
    <location>
        <begin position="192"/>
        <end position="212"/>
    </location>
</feature>
<evidence type="ECO:0000256" key="1">
    <source>
        <dbReference type="SAM" id="Phobius"/>
    </source>
</evidence>
<dbReference type="GO" id="GO:0008233">
    <property type="term" value="F:peptidase activity"/>
    <property type="evidence" value="ECO:0007669"/>
    <property type="project" value="InterPro"/>
</dbReference>
<reference evidence="3 4" key="1">
    <citation type="submission" date="2019-03" db="EMBL/GenBank/DDBJ databases">
        <title>Deep-cultivation of Planctomycetes and their phenomic and genomic characterization uncovers novel biology.</title>
        <authorList>
            <person name="Wiegand S."/>
            <person name="Jogler M."/>
            <person name="Boedeker C."/>
            <person name="Pinto D."/>
            <person name="Vollmers J."/>
            <person name="Rivas-Marin E."/>
            <person name="Kohn T."/>
            <person name="Peeters S.H."/>
            <person name="Heuer A."/>
            <person name="Rast P."/>
            <person name="Oberbeckmann S."/>
            <person name="Bunk B."/>
            <person name="Jeske O."/>
            <person name="Meyerdierks A."/>
            <person name="Storesund J.E."/>
            <person name="Kallscheuer N."/>
            <person name="Luecker S."/>
            <person name="Lage O.M."/>
            <person name="Pohl T."/>
            <person name="Merkel B.J."/>
            <person name="Hornburger P."/>
            <person name="Mueller R.-W."/>
            <person name="Bruemmer F."/>
            <person name="Labrenz M."/>
            <person name="Spormann A.M."/>
            <person name="Op den Camp H."/>
            <person name="Overmann J."/>
            <person name="Amann R."/>
            <person name="Jetten M.S.M."/>
            <person name="Mascher T."/>
            <person name="Medema M.H."/>
            <person name="Devos D.P."/>
            <person name="Kaster A.-K."/>
            <person name="Ovreas L."/>
            <person name="Rohde M."/>
            <person name="Galperin M.Y."/>
            <person name="Jogler C."/>
        </authorList>
    </citation>
    <scope>NUCLEOTIDE SEQUENCE [LARGE SCALE GENOMIC DNA]</scope>
    <source>
        <strain evidence="3 4">V202</strain>
    </source>
</reference>
<dbReference type="EMBL" id="CP037422">
    <property type="protein sequence ID" value="QDU11434.1"/>
    <property type="molecule type" value="Genomic_DNA"/>
</dbReference>
<protein>
    <submittedName>
        <fullName evidence="3">Peptidase C39 family protein</fullName>
    </submittedName>
</protein>
<dbReference type="AlphaFoldDB" id="A0A517X1Q5"/>
<dbReference type="GO" id="GO:0006508">
    <property type="term" value="P:proteolysis"/>
    <property type="evidence" value="ECO:0007669"/>
    <property type="project" value="InterPro"/>
</dbReference>
<keyword evidence="1" id="KW-0812">Transmembrane</keyword>
<evidence type="ECO:0000313" key="3">
    <source>
        <dbReference type="EMBL" id="QDU11434.1"/>
    </source>
</evidence>
<feature type="transmembrane region" description="Helical" evidence="1">
    <location>
        <begin position="367"/>
        <end position="389"/>
    </location>
</feature>
<dbReference type="RefSeq" id="WP_145179224.1">
    <property type="nucleotide sequence ID" value="NZ_CP037422.1"/>
</dbReference>
<dbReference type="GO" id="GO:0016020">
    <property type="term" value="C:membrane"/>
    <property type="evidence" value="ECO:0007669"/>
    <property type="project" value="InterPro"/>
</dbReference>
<dbReference type="Proteomes" id="UP000318384">
    <property type="component" value="Chromosome"/>
</dbReference>
<dbReference type="GO" id="GO:0005524">
    <property type="term" value="F:ATP binding"/>
    <property type="evidence" value="ECO:0007669"/>
    <property type="project" value="InterPro"/>
</dbReference>
<organism evidence="3 4">
    <name type="scientific">Gimesia aquarii</name>
    <dbReference type="NCBI Taxonomy" id="2527964"/>
    <lineage>
        <taxon>Bacteria</taxon>
        <taxon>Pseudomonadati</taxon>
        <taxon>Planctomycetota</taxon>
        <taxon>Planctomycetia</taxon>
        <taxon>Planctomycetales</taxon>
        <taxon>Planctomycetaceae</taxon>
        <taxon>Gimesia</taxon>
    </lineage>
</organism>
<gene>
    <name evidence="3" type="ORF">V202x_48560</name>
</gene>
<feature type="transmembrane region" description="Helical" evidence="1">
    <location>
        <begin position="165"/>
        <end position="185"/>
    </location>
</feature>
<dbReference type="Pfam" id="PF03412">
    <property type="entry name" value="Peptidase_C39"/>
    <property type="match status" value="1"/>
</dbReference>
<name>A0A517X1Q5_9PLAN</name>
<keyword evidence="1" id="KW-0472">Membrane</keyword>
<dbReference type="InterPro" id="IPR005074">
    <property type="entry name" value="Peptidase_C39"/>
</dbReference>
<dbReference type="PROSITE" id="PS50990">
    <property type="entry name" value="PEPTIDASE_C39"/>
    <property type="match status" value="1"/>
</dbReference>
<keyword evidence="1" id="KW-1133">Transmembrane helix</keyword>
<accession>A0A517X1Q5</accession>